<protein>
    <recommendedName>
        <fullName evidence="2">Activator of Hsp90 ATPase homologue 1/2-like C-terminal domain-containing protein</fullName>
    </recommendedName>
</protein>
<evidence type="ECO:0000256" key="1">
    <source>
        <dbReference type="ARBA" id="ARBA00006817"/>
    </source>
</evidence>
<dbReference type="Proteomes" id="UP001500740">
    <property type="component" value="Unassembled WGS sequence"/>
</dbReference>
<dbReference type="SUPFAM" id="SSF55961">
    <property type="entry name" value="Bet v1-like"/>
    <property type="match status" value="1"/>
</dbReference>
<dbReference type="InterPro" id="IPR013538">
    <property type="entry name" value="ASHA1/2-like_C"/>
</dbReference>
<dbReference type="Gene3D" id="3.30.530.20">
    <property type="match status" value="1"/>
</dbReference>
<evidence type="ECO:0000313" key="3">
    <source>
        <dbReference type="EMBL" id="GAA0466415.1"/>
    </source>
</evidence>
<feature type="domain" description="Activator of Hsp90 ATPase homologue 1/2-like C-terminal" evidence="2">
    <location>
        <begin position="10"/>
        <end position="105"/>
    </location>
</feature>
<evidence type="ECO:0000259" key="2">
    <source>
        <dbReference type="Pfam" id="PF08327"/>
    </source>
</evidence>
<accession>A0ABP3JXK1</accession>
<organism evidence="3 4">
    <name type="scientific">Alkalibacillus silvisoli</name>
    <dbReference type="NCBI Taxonomy" id="392823"/>
    <lineage>
        <taxon>Bacteria</taxon>
        <taxon>Bacillati</taxon>
        <taxon>Bacillota</taxon>
        <taxon>Bacilli</taxon>
        <taxon>Bacillales</taxon>
        <taxon>Bacillaceae</taxon>
        <taxon>Alkalibacillus</taxon>
    </lineage>
</organism>
<gene>
    <name evidence="3" type="ORF">GCM10008935_22910</name>
</gene>
<comment type="similarity">
    <text evidence="1">Belongs to the AHA1 family.</text>
</comment>
<dbReference type="RefSeq" id="WP_343783690.1">
    <property type="nucleotide sequence ID" value="NZ_BAAACZ010000018.1"/>
</dbReference>
<reference evidence="4" key="1">
    <citation type="journal article" date="2019" name="Int. J. Syst. Evol. Microbiol.">
        <title>The Global Catalogue of Microorganisms (GCM) 10K type strain sequencing project: providing services to taxonomists for standard genome sequencing and annotation.</title>
        <authorList>
            <consortium name="The Broad Institute Genomics Platform"/>
            <consortium name="The Broad Institute Genome Sequencing Center for Infectious Disease"/>
            <person name="Wu L."/>
            <person name="Ma J."/>
        </authorList>
    </citation>
    <scope>NUCLEOTIDE SEQUENCE [LARGE SCALE GENOMIC DNA]</scope>
    <source>
        <strain evidence="4">JCM 14193</strain>
    </source>
</reference>
<proteinExistence type="inferred from homology"/>
<dbReference type="EMBL" id="BAAACZ010000018">
    <property type="protein sequence ID" value="GAA0466415.1"/>
    <property type="molecule type" value="Genomic_DNA"/>
</dbReference>
<sequence>MGFNREVTINAPIEQVFQVITRYEYAVKKLNHVLDIKIENEALQVGDHIIETRSVSGQNIQNAWEVIQCESNKRFVVKSEQNKLFLTYDYTFSEVDQGTMVSFTGNIKTSGVRNLIYKPLIKRIIIKEDGEHLNYVKSYIEELKDLNEEA</sequence>
<dbReference type="InterPro" id="IPR023393">
    <property type="entry name" value="START-like_dom_sf"/>
</dbReference>
<comment type="caution">
    <text evidence="3">The sequence shown here is derived from an EMBL/GenBank/DDBJ whole genome shotgun (WGS) entry which is preliminary data.</text>
</comment>
<dbReference type="Pfam" id="PF08327">
    <property type="entry name" value="AHSA1"/>
    <property type="match status" value="1"/>
</dbReference>
<evidence type="ECO:0000313" key="4">
    <source>
        <dbReference type="Proteomes" id="UP001500740"/>
    </source>
</evidence>
<keyword evidence="4" id="KW-1185">Reference proteome</keyword>
<name>A0ABP3JXK1_9BACI</name>